<accession>A0A6J5D3C0</accession>
<evidence type="ECO:0000313" key="2">
    <source>
        <dbReference type="EMBL" id="CAB3748830.1"/>
    </source>
</evidence>
<feature type="region of interest" description="Disordered" evidence="1">
    <location>
        <begin position="30"/>
        <end position="54"/>
    </location>
</feature>
<proteinExistence type="predicted"/>
<evidence type="ECO:0008006" key="4">
    <source>
        <dbReference type="Google" id="ProtNLM"/>
    </source>
</evidence>
<name>A0A6J5D3C0_9BURK</name>
<reference evidence="2 3" key="1">
    <citation type="submission" date="2020-04" db="EMBL/GenBank/DDBJ databases">
        <authorList>
            <person name="De Canck E."/>
        </authorList>
    </citation>
    <scope>NUCLEOTIDE SEQUENCE [LARGE SCALE GENOMIC DNA]</scope>
    <source>
        <strain evidence="2 3">LMG 29739</strain>
    </source>
</reference>
<evidence type="ECO:0000313" key="3">
    <source>
        <dbReference type="Proteomes" id="UP000494329"/>
    </source>
</evidence>
<feature type="region of interest" description="Disordered" evidence="1">
    <location>
        <begin position="262"/>
        <end position="283"/>
    </location>
</feature>
<dbReference type="AlphaFoldDB" id="A0A6J5D3C0"/>
<protein>
    <recommendedName>
        <fullName evidence="4">DUF4258 domain-containing protein</fullName>
    </recommendedName>
</protein>
<sequence length="428" mass="42026">MISQNESGDSSATTRSAISAGAISITNASNQTQDVTSLSRDTTDTNGKVANTPDVNNVLNQQADTMQAAQAAGQTVAQGIGAYADKQQNDAQQQADAATAAGNADLAAQYQAVADSWAEGGTNRVGLHVAGGALVAGVGGGGIGSAAQGAAGAGTAAILAGKLNGVADSIGDATGSMTAENIASNVLAGLGGAVIAVGTTGAFAASNADLYNRSTGNEKGTGGTGSQALDWIGDQLSSAGRGAQNLADQFVALVNANGPQGSYVNPDDLNGPGGNSKPPATGGSAVPVAVCAPPLCAVVPAVTPGTPGYVPSNATLNSGSDDAKASTRNNSEASLPMGSKANQFNQPKNPAYQPTRNAAANVDGTDYAGHALDRMQDRGLTPSVIQNAIETGVATPSRGGATVFYDSTNNVSVVTNSSGKVVTVKYGK</sequence>
<feature type="compositionally biased region" description="Polar residues" evidence="1">
    <location>
        <begin position="312"/>
        <end position="333"/>
    </location>
</feature>
<gene>
    <name evidence="2" type="ORF">LMG29739_00603</name>
</gene>
<feature type="region of interest" description="Disordered" evidence="1">
    <location>
        <begin position="308"/>
        <end position="351"/>
    </location>
</feature>
<organism evidence="2 3">
    <name type="scientific">Paraburkholderia solisilvae</name>
    <dbReference type="NCBI Taxonomy" id="624376"/>
    <lineage>
        <taxon>Bacteria</taxon>
        <taxon>Pseudomonadati</taxon>
        <taxon>Pseudomonadota</taxon>
        <taxon>Betaproteobacteria</taxon>
        <taxon>Burkholderiales</taxon>
        <taxon>Burkholderiaceae</taxon>
        <taxon>Paraburkholderia</taxon>
    </lineage>
</organism>
<keyword evidence="3" id="KW-1185">Reference proteome</keyword>
<dbReference type="EMBL" id="CADIKF010000003">
    <property type="protein sequence ID" value="CAB3748830.1"/>
    <property type="molecule type" value="Genomic_DNA"/>
</dbReference>
<evidence type="ECO:0000256" key="1">
    <source>
        <dbReference type="SAM" id="MobiDB-lite"/>
    </source>
</evidence>
<feature type="compositionally biased region" description="Polar residues" evidence="1">
    <location>
        <begin position="340"/>
        <end position="351"/>
    </location>
</feature>
<dbReference type="Proteomes" id="UP000494329">
    <property type="component" value="Unassembled WGS sequence"/>
</dbReference>